<dbReference type="PANTHER" id="PTHR43798">
    <property type="entry name" value="MONOACYLGLYCEROL LIPASE"/>
    <property type="match status" value="1"/>
</dbReference>
<dbReference type="GO" id="GO:0016020">
    <property type="term" value="C:membrane"/>
    <property type="evidence" value="ECO:0007669"/>
    <property type="project" value="TreeGrafter"/>
</dbReference>
<accession>A0A5A7SBS1</accession>
<dbReference type="EMBL" id="VLNY01000003">
    <property type="protein sequence ID" value="KAA0023366.1"/>
    <property type="molecule type" value="Genomic_DNA"/>
</dbReference>
<feature type="domain" description="AB hydrolase-1" evidence="2">
    <location>
        <begin position="38"/>
        <end position="287"/>
    </location>
</feature>
<dbReference type="PRINTS" id="PR00111">
    <property type="entry name" value="ABHYDROLASE"/>
</dbReference>
<evidence type="ECO:0000256" key="1">
    <source>
        <dbReference type="ARBA" id="ARBA00022801"/>
    </source>
</evidence>
<protein>
    <submittedName>
        <fullName evidence="3">Alpha/beta hydrolase</fullName>
    </submittedName>
</protein>
<evidence type="ECO:0000259" key="2">
    <source>
        <dbReference type="Pfam" id="PF00561"/>
    </source>
</evidence>
<dbReference type="AlphaFoldDB" id="A0A5A7SBS1"/>
<reference evidence="3 4" key="1">
    <citation type="submission" date="2019-07" db="EMBL/GenBank/DDBJ databases">
        <title>Rhodococcus cavernicolus sp. nov., isolated from a cave.</title>
        <authorList>
            <person name="Lee S.D."/>
        </authorList>
    </citation>
    <scope>NUCLEOTIDE SEQUENCE [LARGE SCALE GENOMIC DNA]</scope>
    <source>
        <strain evidence="3 4">C1-24</strain>
    </source>
</reference>
<gene>
    <name evidence="3" type="ORF">FOY51_08120</name>
</gene>
<dbReference type="SUPFAM" id="SSF53474">
    <property type="entry name" value="alpha/beta-Hydrolases"/>
    <property type="match status" value="1"/>
</dbReference>
<dbReference type="InterPro" id="IPR050266">
    <property type="entry name" value="AB_hydrolase_sf"/>
</dbReference>
<keyword evidence="4" id="KW-1185">Reference proteome</keyword>
<name>A0A5A7SBS1_9NOCA</name>
<dbReference type="InterPro" id="IPR029058">
    <property type="entry name" value="AB_hydrolase_fold"/>
</dbReference>
<dbReference type="PANTHER" id="PTHR43798:SF31">
    <property type="entry name" value="AB HYDROLASE SUPERFAMILY PROTEIN YCLE"/>
    <property type="match status" value="1"/>
</dbReference>
<sequence length="346" mass="37469">MGTTPTRPLHAVTEVEPRLTFRTIHGYRRAVRIAGSGPAILLVHGIGDNSETWRGIIPHLARNHTVIAPDLLGHGRSDKPRADYSVAGFANGLRDLLAVLDIDRVTVIGHSLGGGVASQFTYQFPELVERLVLVCAGGVSREVHPVLRLGAVPGFALGLRVVQVPGVPAALESTGRQISALCRASGYSRPSVLHDAADGMRVVAGHSDATGHRAFIKTLRAVVDWRGQAVTILDRSYLYEHIPVQIVWGERDGLLPVAHAHLAHSAIPDSRLEIFSESAHFPFHDEPDRFVATVQNFIATTQPAAFDRQRWRHTLESGLRTTDISGSPADRLAVLDAIDATERSAT</sequence>
<dbReference type="Proteomes" id="UP000322244">
    <property type="component" value="Unassembled WGS sequence"/>
</dbReference>
<dbReference type="InterPro" id="IPR000073">
    <property type="entry name" value="AB_hydrolase_1"/>
</dbReference>
<proteinExistence type="predicted"/>
<comment type="caution">
    <text evidence="3">The sequence shown here is derived from an EMBL/GenBank/DDBJ whole genome shotgun (WGS) entry which is preliminary data.</text>
</comment>
<dbReference type="OrthoDB" id="3371334at2"/>
<evidence type="ECO:0000313" key="3">
    <source>
        <dbReference type="EMBL" id="KAA0023366.1"/>
    </source>
</evidence>
<dbReference type="GO" id="GO:0016787">
    <property type="term" value="F:hydrolase activity"/>
    <property type="evidence" value="ECO:0007669"/>
    <property type="project" value="UniProtKB-KW"/>
</dbReference>
<dbReference type="RefSeq" id="WP_149429711.1">
    <property type="nucleotide sequence ID" value="NZ_VLNY01000003.1"/>
</dbReference>
<evidence type="ECO:0000313" key="4">
    <source>
        <dbReference type="Proteomes" id="UP000322244"/>
    </source>
</evidence>
<organism evidence="3 4">
    <name type="scientific">Antrihabitans cavernicola</name>
    <dbReference type="NCBI Taxonomy" id="2495913"/>
    <lineage>
        <taxon>Bacteria</taxon>
        <taxon>Bacillati</taxon>
        <taxon>Actinomycetota</taxon>
        <taxon>Actinomycetes</taxon>
        <taxon>Mycobacteriales</taxon>
        <taxon>Nocardiaceae</taxon>
        <taxon>Antrihabitans</taxon>
    </lineage>
</organism>
<keyword evidence="1 3" id="KW-0378">Hydrolase</keyword>
<dbReference type="Pfam" id="PF00561">
    <property type="entry name" value="Abhydrolase_1"/>
    <property type="match status" value="1"/>
</dbReference>
<dbReference type="Gene3D" id="3.40.50.1820">
    <property type="entry name" value="alpha/beta hydrolase"/>
    <property type="match status" value="1"/>
</dbReference>